<proteinExistence type="inferred from homology"/>
<name>A0AB37H8V4_9BACI</name>
<reference evidence="6 7" key="1">
    <citation type="submission" date="2020-12" db="EMBL/GenBank/DDBJ databases">
        <title>Taxonomic evaluation of the Bacillus sporothermodurans group of bacteria based on whole genome sequences.</title>
        <authorList>
            <person name="Fiedler G."/>
            <person name="Herbstmann A.-D."/>
            <person name="Doll E."/>
            <person name="Wenning M."/>
            <person name="Brinks E."/>
            <person name="Kabisch J."/>
            <person name="Breitenwieser F."/>
            <person name="Lappann M."/>
            <person name="Boehnlein C."/>
            <person name="Franz C."/>
        </authorList>
    </citation>
    <scope>NUCLEOTIDE SEQUENCE [LARGE SCALE GENOMIC DNA]</scope>
    <source>
        <strain evidence="6 7">DSM 10599</strain>
    </source>
</reference>
<dbReference type="InterPro" id="IPR015168">
    <property type="entry name" value="SsuA/THI5"/>
</dbReference>
<accession>A0AB37H8V4</accession>
<dbReference type="GO" id="GO:0042597">
    <property type="term" value="C:periplasmic space"/>
    <property type="evidence" value="ECO:0007669"/>
    <property type="project" value="UniProtKB-SubCell"/>
</dbReference>
<sequence length="351" mass="39224">MKKGLKISFSLLMTAILIFSLGACSKTDSLKKVRVAEVTRSVFYTPQYVAIEKGFFKDEGLDIDLKTTAGGDKTMTTLLSDGADVALVGSETSIYVYAQGAEDPVINFAQLTRTDGTFLVSREKKENFSWDQLKGSTFLGQRKGGMPQMVGEFVLKDKGIEPHKDLKLIQNIDFANVANAFASGTGDYVQLFEPTASVFEKEGKGHIVASFGKESGSVPYTDYMAKESFLKKNKDTLEKFVRAIYKAAKWVEENDPKEVAEVVQPFFEDVDVEILASSIERYQKQGSFGTDLILNEEGWNHLQDIMEEAGELPKRVDYKTLVNTSIAEKALQNNKEVFLYYELPNRRKCPP</sequence>
<dbReference type="Gene3D" id="3.40.190.10">
    <property type="entry name" value="Periplasmic binding protein-like II"/>
    <property type="match status" value="2"/>
</dbReference>
<dbReference type="PROSITE" id="PS51257">
    <property type="entry name" value="PROKAR_LIPOPROTEIN"/>
    <property type="match status" value="1"/>
</dbReference>
<evidence type="ECO:0000259" key="5">
    <source>
        <dbReference type="Pfam" id="PF09084"/>
    </source>
</evidence>
<protein>
    <submittedName>
        <fullName evidence="6">ABC transporter substrate-binding protein</fullName>
    </submittedName>
</protein>
<evidence type="ECO:0000256" key="3">
    <source>
        <dbReference type="ARBA" id="ARBA00022729"/>
    </source>
</evidence>
<dbReference type="PANTHER" id="PTHR30024:SF47">
    <property type="entry name" value="TAURINE-BINDING PERIPLASMIC PROTEIN"/>
    <property type="match status" value="1"/>
</dbReference>
<evidence type="ECO:0000256" key="1">
    <source>
        <dbReference type="ARBA" id="ARBA00004418"/>
    </source>
</evidence>
<organism evidence="6 7">
    <name type="scientific">Heyndrickxia sporothermodurans</name>
    <dbReference type="NCBI Taxonomy" id="46224"/>
    <lineage>
        <taxon>Bacteria</taxon>
        <taxon>Bacillati</taxon>
        <taxon>Bacillota</taxon>
        <taxon>Bacilli</taxon>
        <taxon>Bacillales</taxon>
        <taxon>Bacillaceae</taxon>
        <taxon>Heyndrickxia</taxon>
    </lineage>
</organism>
<dbReference type="RefSeq" id="WP_107920716.1">
    <property type="nucleotide sequence ID" value="NZ_CP066701.1"/>
</dbReference>
<evidence type="ECO:0000256" key="2">
    <source>
        <dbReference type="ARBA" id="ARBA00010742"/>
    </source>
</evidence>
<dbReference type="AlphaFoldDB" id="A0AB37H8V4"/>
<comment type="subcellular location">
    <subcellularLocation>
        <location evidence="1">Periplasm</location>
    </subcellularLocation>
</comment>
<dbReference type="PANTHER" id="PTHR30024">
    <property type="entry name" value="ALIPHATIC SULFONATES-BINDING PROTEIN-RELATED"/>
    <property type="match status" value="1"/>
</dbReference>
<dbReference type="SUPFAM" id="SSF53850">
    <property type="entry name" value="Periplasmic binding protein-like II"/>
    <property type="match status" value="1"/>
</dbReference>
<evidence type="ECO:0000256" key="4">
    <source>
        <dbReference type="SAM" id="SignalP"/>
    </source>
</evidence>
<dbReference type="Proteomes" id="UP000595512">
    <property type="component" value="Chromosome"/>
</dbReference>
<comment type="similarity">
    <text evidence="2">Belongs to the bacterial solute-binding protein SsuA/TauA family.</text>
</comment>
<feature type="domain" description="SsuA/THI5-like" evidence="5">
    <location>
        <begin position="45"/>
        <end position="254"/>
    </location>
</feature>
<evidence type="ECO:0000313" key="6">
    <source>
        <dbReference type="EMBL" id="QQX23869.1"/>
    </source>
</evidence>
<keyword evidence="3 4" id="KW-0732">Signal</keyword>
<evidence type="ECO:0000313" key="7">
    <source>
        <dbReference type="Proteomes" id="UP000595512"/>
    </source>
</evidence>
<dbReference type="Pfam" id="PF09084">
    <property type="entry name" value="NMT1"/>
    <property type="match status" value="1"/>
</dbReference>
<feature type="chain" id="PRO_5044296791" evidence="4">
    <location>
        <begin position="26"/>
        <end position="351"/>
    </location>
</feature>
<dbReference type="EMBL" id="CP066701">
    <property type="protein sequence ID" value="QQX23869.1"/>
    <property type="molecule type" value="Genomic_DNA"/>
</dbReference>
<feature type="signal peptide" evidence="4">
    <location>
        <begin position="1"/>
        <end position="25"/>
    </location>
</feature>
<dbReference type="KEGG" id="hspo:JGZ69_13585"/>
<gene>
    <name evidence="6" type="ORF">JGZ69_13585</name>
</gene>